<comment type="caution">
    <text evidence="1">The sequence shown here is derived from an EMBL/GenBank/DDBJ whole genome shotgun (WGS) entry which is preliminary data.</text>
</comment>
<sequence>MSGFQNSSNIARVDRILEALQLMEKSAASNRTSTAEFRQMLTPVIERLTAIGILDAGEGEAPTQTVEAALTAGQRAALHLANRASTRDLTAALLGRLETQQELLERAET</sequence>
<evidence type="ECO:0000313" key="1">
    <source>
        <dbReference type="EMBL" id="MBW4710706.1"/>
    </source>
</evidence>
<name>A0A9X1FZT2_9RHOB</name>
<dbReference type="AlphaFoldDB" id="A0A9X1FZT2"/>
<keyword evidence="2" id="KW-1185">Reference proteome</keyword>
<accession>A0A9X1FZT2</accession>
<protein>
    <submittedName>
        <fullName evidence="1">Uncharacterized protein</fullName>
    </submittedName>
</protein>
<proteinExistence type="predicted"/>
<evidence type="ECO:0000313" key="2">
    <source>
        <dbReference type="Proteomes" id="UP001138661"/>
    </source>
</evidence>
<dbReference type="RefSeq" id="WP_219507789.1">
    <property type="nucleotide sequence ID" value="NZ_JAHXDN010000010.1"/>
</dbReference>
<organism evidence="1 2">
    <name type="scientific">Roseobacter insulae</name>
    <dbReference type="NCBI Taxonomy" id="2859783"/>
    <lineage>
        <taxon>Bacteria</taxon>
        <taxon>Pseudomonadati</taxon>
        <taxon>Pseudomonadota</taxon>
        <taxon>Alphaproteobacteria</taxon>
        <taxon>Rhodobacterales</taxon>
        <taxon>Roseobacteraceae</taxon>
        <taxon>Roseobacter</taxon>
    </lineage>
</organism>
<dbReference type="EMBL" id="JAHXDN010000010">
    <property type="protein sequence ID" value="MBW4710706.1"/>
    <property type="molecule type" value="Genomic_DNA"/>
</dbReference>
<dbReference type="Proteomes" id="UP001138661">
    <property type="component" value="Unassembled WGS sequence"/>
</dbReference>
<gene>
    <name evidence="1" type="ORF">KX928_23195</name>
</gene>
<reference evidence="1" key="1">
    <citation type="submission" date="2021-07" db="EMBL/GenBank/DDBJ databases">
        <title>Roseobacter insulae sp. nov., isolated from a tidal flat.</title>
        <authorList>
            <person name="Park S."/>
            <person name="Yoon J.-H."/>
        </authorList>
    </citation>
    <scope>NUCLEOTIDE SEQUENCE</scope>
    <source>
        <strain evidence="1">YSTF-M11</strain>
    </source>
</reference>